<dbReference type="Proteomes" id="UP000680714">
    <property type="component" value="Unassembled WGS sequence"/>
</dbReference>
<reference evidence="2 3" key="1">
    <citation type="submission" date="2021-04" db="EMBL/GenBank/DDBJ databases">
        <title>Magnetospirillum sulfuroxidans sp. nov., a facultative chemolithoautotrophic sulfur-oxidizing alphaproteobacterium isolated from freshwater sediment and proposals for Paramagetospirillum gen. nov., and Magnetospirillaceae fam. nov.</title>
        <authorList>
            <person name="Koziaeva V."/>
            <person name="Geelhoed J.S."/>
            <person name="Sorokin D.Y."/>
            <person name="Grouzdev D.S."/>
        </authorList>
    </citation>
    <scope>NUCLEOTIDE SEQUENCE [LARGE SCALE GENOMIC DNA]</scope>
    <source>
        <strain evidence="2 3">J10</strain>
    </source>
</reference>
<dbReference type="EMBL" id="JAGTUF010000015">
    <property type="protein sequence ID" value="MBR9972939.1"/>
    <property type="molecule type" value="Genomic_DNA"/>
</dbReference>
<evidence type="ECO:0000313" key="3">
    <source>
        <dbReference type="Proteomes" id="UP000680714"/>
    </source>
</evidence>
<organism evidence="2 3">
    <name type="scientific">Magnetospirillum sulfuroxidans</name>
    <dbReference type="NCBI Taxonomy" id="611300"/>
    <lineage>
        <taxon>Bacteria</taxon>
        <taxon>Pseudomonadati</taxon>
        <taxon>Pseudomonadota</taxon>
        <taxon>Alphaproteobacteria</taxon>
        <taxon>Rhodospirillales</taxon>
        <taxon>Rhodospirillaceae</taxon>
        <taxon>Magnetospirillum</taxon>
    </lineage>
</organism>
<protein>
    <submittedName>
        <fullName evidence="2">Uncharacterized protein</fullName>
    </submittedName>
</protein>
<dbReference type="RefSeq" id="WP_211550195.1">
    <property type="nucleotide sequence ID" value="NZ_JAGTUF010000015.1"/>
</dbReference>
<accession>A0ABS5IEW1</accession>
<keyword evidence="1" id="KW-0732">Signal</keyword>
<proteinExistence type="predicted"/>
<comment type="caution">
    <text evidence="2">The sequence shown here is derived from an EMBL/GenBank/DDBJ whole genome shotgun (WGS) entry which is preliminary data.</text>
</comment>
<dbReference type="PROSITE" id="PS51257">
    <property type="entry name" value="PROKAR_LIPOPROTEIN"/>
    <property type="match status" value="1"/>
</dbReference>
<feature type="signal peptide" evidence="1">
    <location>
        <begin position="1"/>
        <end position="19"/>
    </location>
</feature>
<evidence type="ECO:0000256" key="1">
    <source>
        <dbReference type="SAM" id="SignalP"/>
    </source>
</evidence>
<gene>
    <name evidence="2" type="ORF">KEC16_14540</name>
</gene>
<feature type="chain" id="PRO_5045842757" evidence="1">
    <location>
        <begin position="20"/>
        <end position="175"/>
    </location>
</feature>
<keyword evidence="3" id="KW-1185">Reference proteome</keyword>
<evidence type="ECO:0000313" key="2">
    <source>
        <dbReference type="EMBL" id="MBR9972939.1"/>
    </source>
</evidence>
<sequence length="175" mass="17973">MFKRLISAGAAVIAALTSACEDGPATVPGGWRSAAAWSSMVHASASGALWLDVHGHPFAAAEGVADAAAAAMTNQLVGRQLAFTARRDQAGKPDFRVVLVFNPPANADPRDLCAGVIATAAAADPGDKITVLAAFCDQSGLLSSVQGWVAKVGGPHDPRFRRLLGQVTRDLFGTP</sequence>
<name>A0ABS5IEW1_9PROT</name>